<dbReference type="Gramene" id="TuG1812G0500001574.01.T01">
    <property type="protein sequence ID" value="TuG1812G0500001574.01.T01.cds240090"/>
    <property type="gene ID" value="TuG1812G0500001574.01"/>
</dbReference>
<sequence length="56" mass="6104">ATGKEKEGVEKMMNPMDRESAKLVVDDQEEEQGEPIVAVVGKVLHVNTITDALRPA</sequence>
<protein>
    <submittedName>
        <fullName evidence="1">Uncharacterized protein</fullName>
    </submittedName>
</protein>
<organism evidence="1 2">
    <name type="scientific">Triticum urartu</name>
    <name type="common">Red wild einkorn</name>
    <name type="synonym">Crithodium urartu</name>
    <dbReference type="NCBI Taxonomy" id="4572"/>
    <lineage>
        <taxon>Eukaryota</taxon>
        <taxon>Viridiplantae</taxon>
        <taxon>Streptophyta</taxon>
        <taxon>Embryophyta</taxon>
        <taxon>Tracheophyta</taxon>
        <taxon>Spermatophyta</taxon>
        <taxon>Magnoliopsida</taxon>
        <taxon>Liliopsida</taxon>
        <taxon>Poales</taxon>
        <taxon>Poaceae</taxon>
        <taxon>BOP clade</taxon>
        <taxon>Pooideae</taxon>
        <taxon>Triticodae</taxon>
        <taxon>Triticeae</taxon>
        <taxon>Triticinae</taxon>
        <taxon>Triticum</taxon>
    </lineage>
</organism>
<reference evidence="1" key="2">
    <citation type="submission" date="2018-03" db="EMBL/GenBank/DDBJ databases">
        <title>The Triticum urartu genome reveals the dynamic nature of wheat genome evolution.</title>
        <authorList>
            <person name="Ling H."/>
            <person name="Ma B."/>
            <person name="Shi X."/>
            <person name="Liu H."/>
            <person name="Dong L."/>
            <person name="Sun H."/>
            <person name="Cao Y."/>
            <person name="Gao Q."/>
            <person name="Zheng S."/>
            <person name="Li Y."/>
            <person name="Yu Y."/>
            <person name="Du H."/>
            <person name="Qi M."/>
            <person name="Li Y."/>
            <person name="Yu H."/>
            <person name="Cui Y."/>
            <person name="Wang N."/>
            <person name="Chen C."/>
            <person name="Wu H."/>
            <person name="Zhao Y."/>
            <person name="Zhang J."/>
            <person name="Li Y."/>
            <person name="Zhou W."/>
            <person name="Zhang B."/>
            <person name="Hu W."/>
            <person name="Eijk M."/>
            <person name="Tang J."/>
            <person name="Witsenboer H."/>
            <person name="Zhao S."/>
            <person name="Li Z."/>
            <person name="Zhang A."/>
            <person name="Wang D."/>
            <person name="Liang C."/>
        </authorList>
    </citation>
    <scope>NUCLEOTIDE SEQUENCE [LARGE SCALE GENOMIC DNA]</scope>
    <source>
        <strain evidence="1">cv. G1812</strain>
    </source>
</reference>
<evidence type="ECO:0000313" key="2">
    <source>
        <dbReference type="Proteomes" id="UP000015106"/>
    </source>
</evidence>
<keyword evidence="2" id="KW-1185">Reference proteome</keyword>
<proteinExistence type="predicted"/>
<dbReference type="EnsemblPlants" id="TuG1812G0500001574.01.T01">
    <property type="protein sequence ID" value="TuG1812G0500001574.01.T01.cds240090"/>
    <property type="gene ID" value="TuG1812G0500001574.01"/>
</dbReference>
<name>A0A8R7UE07_TRIUA</name>
<reference evidence="1" key="3">
    <citation type="submission" date="2022-06" db="UniProtKB">
        <authorList>
            <consortium name="EnsemblPlants"/>
        </authorList>
    </citation>
    <scope>IDENTIFICATION</scope>
</reference>
<accession>A0A8R7UE07</accession>
<reference evidence="2" key="1">
    <citation type="journal article" date="2013" name="Nature">
        <title>Draft genome of the wheat A-genome progenitor Triticum urartu.</title>
        <authorList>
            <person name="Ling H.Q."/>
            <person name="Zhao S."/>
            <person name="Liu D."/>
            <person name="Wang J."/>
            <person name="Sun H."/>
            <person name="Zhang C."/>
            <person name="Fan H."/>
            <person name="Li D."/>
            <person name="Dong L."/>
            <person name="Tao Y."/>
            <person name="Gao C."/>
            <person name="Wu H."/>
            <person name="Li Y."/>
            <person name="Cui Y."/>
            <person name="Guo X."/>
            <person name="Zheng S."/>
            <person name="Wang B."/>
            <person name="Yu K."/>
            <person name="Liang Q."/>
            <person name="Yang W."/>
            <person name="Lou X."/>
            <person name="Chen J."/>
            <person name="Feng M."/>
            <person name="Jian J."/>
            <person name="Zhang X."/>
            <person name="Luo G."/>
            <person name="Jiang Y."/>
            <person name="Liu J."/>
            <person name="Wang Z."/>
            <person name="Sha Y."/>
            <person name="Zhang B."/>
            <person name="Wu H."/>
            <person name="Tang D."/>
            <person name="Shen Q."/>
            <person name="Xue P."/>
            <person name="Zou S."/>
            <person name="Wang X."/>
            <person name="Liu X."/>
            <person name="Wang F."/>
            <person name="Yang Y."/>
            <person name="An X."/>
            <person name="Dong Z."/>
            <person name="Zhang K."/>
            <person name="Zhang X."/>
            <person name="Luo M.C."/>
            <person name="Dvorak J."/>
            <person name="Tong Y."/>
            <person name="Wang J."/>
            <person name="Yang H."/>
            <person name="Li Z."/>
            <person name="Wang D."/>
            <person name="Zhang A."/>
            <person name="Wang J."/>
        </authorList>
    </citation>
    <scope>NUCLEOTIDE SEQUENCE</scope>
    <source>
        <strain evidence="2">cv. G1812</strain>
    </source>
</reference>
<dbReference type="AlphaFoldDB" id="A0A8R7UE07"/>
<evidence type="ECO:0000313" key="1">
    <source>
        <dbReference type="EnsemblPlants" id="TuG1812G0500001574.01.T01.cds240090"/>
    </source>
</evidence>
<dbReference type="Proteomes" id="UP000015106">
    <property type="component" value="Chromosome 5"/>
</dbReference>